<sequence>MMKVVLKLEFHDEKSKQKAMQKVSGLSGVESIAMDSKDKKLTMTGNIDPVCIVGKLRKLCRTEILSVGPAKEPEKKKEEPKKPEEKKKDTKEEVKFLPPYYHHPAYYQHQPLYYLQPPYYQRCVEEDPIACLPFVPIECHLSSSSGILFDCQVLEIGN</sequence>
<dbReference type="GO" id="GO:0009626">
    <property type="term" value="P:plant-type hypersensitive response"/>
    <property type="evidence" value="ECO:0007669"/>
    <property type="project" value="UniProtKB-KW"/>
</dbReference>
<dbReference type="GO" id="GO:0016020">
    <property type="term" value="C:membrane"/>
    <property type="evidence" value="ECO:0007669"/>
    <property type="project" value="UniProtKB-SubCell"/>
</dbReference>
<evidence type="ECO:0000256" key="6">
    <source>
        <dbReference type="ARBA" id="ARBA00024045"/>
    </source>
</evidence>
<dbReference type="PROSITE" id="PS50846">
    <property type="entry name" value="HMA_2"/>
    <property type="match status" value="1"/>
</dbReference>
<keyword evidence="5" id="KW-0636">Prenylation</keyword>
<dbReference type="GO" id="GO:0046872">
    <property type="term" value="F:metal ion binding"/>
    <property type="evidence" value="ECO:0007669"/>
    <property type="project" value="UniProtKB-KW"/>
</dbReference>
<evidence type="ECO:0000256" key="2">
    <source>
        <dbReference type="ARBA" id="ARBA00022481"/>
    </source>
</evidence>
<dbReference type="Proteomes" id="UP001188597">
    <property type="component" value="Unassembled WGS sequence"/>
</dbReference>
<reference evidence="9" key="1">
    <citation type="submission" date="2022-12" db="EMBL/GenBank/DDBJ databases">
        <title>Draft genome assemblies for two species of Escallonia (Escalloniales).</title>
        <authorList>
            <person name="Chanderbali A."/>
            <person name="Dervinis C."/>
            <person name="Anghel I."/>
            <person name="Soltis D."/>
            <person name="Soltis P."/>
            <person name="Zapata F."/>
        </authorList>
    </citation>
    <scope>NUCLEOTIDE SEQUENCE</scope>
    <source>
        <strain evidence="9">UCBG64.0493</strain>
        <tissue evidence="9">Leaf</tissue>
    </source>
</reference>
<evidence type="ECO:0000313" key="9">
    <source>
        <dbReference type="EMBL" id="KAK3037236.1"/>
    </source>
</evidence>
<protein>
    <recommendedName>
        <fullName evidence="8">HMA domain-containing protein</fullName>
    </recommendedName>
</protein>
<feature type="region of interest" description="Disordered" evidence="7">
    <location>
        <begin position="69"/>
        <end position="93"/>
    </location>
</feature>
<dbReference type="PANTHER" id="PTHR45811">
    <property type="entry name" value="COPPER TRANSPORT PROTEIN FAMILY-RELATED"/>
    <property type="match status" value="1"/>
</dbReference>
<comment type="subcellular location">
    <subcellularLocation>
        <location evidence="1">Membrane</location>
        <topology evidence="1">Peripheral membrane protein</topology>
    </subcellularLocation>
</comment>
<organism evidence="9 10">
    <name type="scientific">Escallonia herrerae</name>
    <dbReference type="NCBI Taxonomy" id="1293975"/>
    <lineage>
        <taxon>Eukaryota</taxon>
        <taxon>Viridiplantae</taxon>
        <taxon>Streptophyta</taxon>
        <taxon>Embryophyta</taxon>
        <taxon>Tracheophyta</taxon>
        <taxon>Spermatophyta</taxon>
        <taxon>Magnoliopsida</taxon>
        <taxon>eudicotyledons</taxon>
        <taxon>Gunneridae</taxon>
        <taxon>Pentapetalae</taxon>
        <taxon>asterids</taxon>
        <taxon>campanulids</taxon>
        <taxon>Escalloniales</taxon>
        <taxon>Escalloniaceae</taxon>
        <taxon>Escallonia</taxon>
    </lineage>
</organism>
<dbReference type="PANTHER" id="PTHR45811:SF80">
    <property type="entry name" value="COPPER TRANSPORT PROTEIN FAMILY-RELATED"/>
    <property type="match status" value="1"/>
</dbReference>
<evidence type="ECO:0000256" key="5">
    <source>
        <dbReference type="ARBA" id="ARBA00023289"/>
    </source>
</evidence>
<comment type="caution">
    <text evidence="9">The sequence shown here is derived from an EMBL/GenBank/DDBJ whole genome shotgun (WGS) entry which is preliminary data.</text>
</comment>
<evidence type="ECO:0000256" key="7">
    <source>
        <dbReference type="SAM" id="MobiDB-lite"/>
    </source>
</evidence>
<proteinExistence type="inferred from homology"/>
<evidence type="ECO:0000256" key="3">
    <source>
        <dbReference type="ARBA" id="ARBA00022723"/>
    </source>
</evidence>
<comment type="similarity">
    <text evidence="6">Belongs to the HIPP family.</text>
</comment>
<dbReference type="InterPro" id="IPR006121">
    <property type="entry name" value="HMA_dom"/>
</dbReference>
<keyword evidence="10" id="KW-1185">Reference proteome</keyword>
<evidence type="ECO:0000256" key="4">
    <source>
        <dbReference type="ARBA" id="ARBA00023288"/>
    </source>
</evidence>
<keyword evidence="2" id="KW-0488">Methylation</keyword>
<keyword evidence="3" id="KW-0479">Metal-binding</keyword>
<evidence type="ECO:0000256" key="1">
    <source>
        <dbReference type="ARBA" id="ARBA00004170"/>
    </source>
</evidence>
<feature type="domain" description="HMA" evidence="8">
    <location>
        <begin position="1"/>
        <end position="68"/>
    </location>
</feature>
<name>A0AA88WZQ9_9ASTE</name>
<accession>A0AA88WZQ9</accession>
<keyword evidence="4" id="KW-0449">Lipoprotein</keyword>
<gene>
    <name evidence="9" type="ORF">RJ639_030129</name>
</gene>
<dbReference type="AlphaFoldDB" id="A0AA88WZQ9"/>
<dbReference type="EMBL" id="JAVXUP010000127">
    <property type="protein sequence ID" value="KAK3037236.1"/>
    <property type="molecule type" value="Genomic_DNA"/>
</dbReference>
<dbReference type="InterPro" id="IPR051863">
    <property type="entry name" value="HIPP"/>
</dbReference>
<evidence type="ECO:0000313" key="10">
    <source>
        <dbReference type="Proteomes" id="UP001188597"/>
    </source>
</evidence>
<feature type="compositionally biased region" description="Basic and acidic residues" evidence="7">
    <location>
        <begin position="71"/>
        <end position="93"/>
    </location>
</feature>
<dbReference type="Gene3D" id="3.30.70.100">
    <property type="match status" value="1"/>
</dbReference>
<dbReference type="Pfam" id="PF00403">
    <property type="entry name" value="HMA"/>
    <property type="match status" value="1"/>
</dbReference>
<evidence type="ECO:0000259" key="8">
    <source>
        <dbReference type="PROSITE" id="PS50846"/>
    </source>
</evidence>